<organism evidence="8 9">
    <name type="scientific">Nitrospirillum iridis</name>
    <dbReference type="NCBI Taxonomy" id="765888"/>
    <lineage>
        <taxon>Bacteria</taxon>
        <taxon>Pseudomonadati</taxon>
        <taxon>Pseudomonadota</taxon>
        <taxon>Alphaproteobacteria</taxon>
        <taxon>Rhodospirillales</taxon>
        <taxon>Azospirillaceae</taxon>
        <taxon>Nitrospirillum</taxon>
    </lineage>
</organism>
<proteinExistence type="inferred from homology"/>
<evidence type="ECO:0000256" key="6">
    <source>
        <dbReference type="ARBA" id="ARBA00047321"/>
    </source>
</evidence>
<dbReference type="SUPFAM" id="SSF54373">
    <property type="entry name" value="FAD-linked reductases, C-terminal domain"/>
    <property type="match status" value="1"/>
</dbReference>
<dbReference type="Gene3D" id="3.50.50.60">
    <property type="entry name" value="FAD/NAD(P)-binding domain"/>
    <property type="match status" value="1"/>
</dbReference>
<comment type="similarity">
    <text evidence="2">Belongs to the tryptophan 2-monooxygenase family.</text>
</comment>
<dbReference type="EMBL" id="JACIIZ010000004">
    <property type="protein sequence ID" value="MBB6251015.1"/>
    <property type="molecule type" value="Genomic_DNA"/>
</dbReference>
<dbReference type="PANTHER" id="PTHR10742:SF342">
    <property type="entry name" value="AMINE OXIDASE"/>
    <property type="match status" value="1"/>
</dbReference>
<dbReference type="GO" id="GO:0009063">
    <property type="term" value="P:amino acid catabolic process"/>
    <property type="evidence" value="ECO:0007669"/>
    <property type="project" value="TreeGrafter"/>
</dbReference>
<keyword evidence="9" id="KW-1185">Reference proteome</keyword>
<comment type="catalytic activity">
    <reaction evidence="6">
        <text>L-tryptophan + O2 = indole-3-acetamide + CO2 + H2O</text>
        <dbReference type="Rhea" id="RHEA:16165"/>
        <dbReference type="ChEBI" id="CHEBI:15377"/>
        <dbReference type="ChEBI" id="CHEBI:15379"/>
        <dbReference type="ChEBI" id="CHEBI:16031"/>
        <dbReference type="ChEBI" id="CHEBI:16526"/>
        <dbReference type="ChEBI" id="CHEBI:57912"/>
        <dbReference type="EC" id="1.13.12.3"/>
    </reaction>
</comment>
<evidence type="ECO:0000313" key="8">
    <source>
        <dbReference type="EMBL" id="MBB6251015.1"/>
    </source>
</evidence>
<evidence type="ECO:0000259" key="7">
    <source>
        <dbReference type="Pfam" id="PF01593"/>
    </source>
</evidence>
<dbReference type="GO" id="GO:0050361">
    <property type="term" value="F:tryptophan 2-monooxygenase activity"/>
    <property type="evidence" value="ECO:0007669"/>
    <property type="project" value="UniProtKB-EC"/>
</dbReference>
<dbReference type="Pfam" id="PF01593">
    <property type="entry name" value="Amino_oxidase"/>
    <property type="match status" value="1"/>
</dbReference>
<dbReference type="InterPro" id="IPR002937">
    <property type="entry name" value="Amino_oxidase"/>
</dbReference>
<reference evidence="8 9" key="1">
    <citation type="submission" date="2020-08" db="EMBL/GenBank/DDBJ databases">
        <title>Genomic Encyclopedia of Type Strains, Phase IV (KMG-IV): sequencing the most valuable type-strain genomes for metagenomic binning, comparative biology and taxonomic classification.</title>
        <authorList>
            <person name="Goeker M."/>
        </authorList>
    </citation>
    <scope>NUCLEOTIDE SEQUENCE [LARGE SCALE GENOMIC DNA]</scope>
    <source>
        <strain evidence="8 9">DSM 22198</strain>
    </source>
</reference>
<protein>
    <recommendedName>
        <fullName evidence="4">Tryptophan 2-monooxygenase</fullName>
        <ecNumber evidence="3">1.13.12.3</ecNumber>
    </recommendedName>
</protein>
<evidence type="ECO:0000256" key="4">
    <source>
        <dbReference type="ARBA" id="ARBA00017871"/>
    </source>
</evidence>
<comment type="pathway">
    <text evidence="1">Plant hormone metabolism; auxin biosynthesis.</text>
</comment>
<sequence>MSKILDVAVIGGGVAGTYCAWRLTGPQGLTADGGADKRVALFEYSDRIGGRLYTKTFPGMPNVAAELGGMRYIIPEKDDPTSNQPMVSNLIEALDLPSHVFLMGNPEPGADGKPIGEKENILYLRGKHLLVKQQSDPAQVPYNLSWNERGKTVNDLQVFAMNLLVPNNQNLSLEQWMDTKVYGHPLYTYGFWNLMSQTLSSEAYQFMKDAGGYDANVANANAVAQLPATEYANTDGFRAITGGYQRLPLTLARQAAEQGAQIHMNRRLAKIEKGADGLYKLTFIVTETRLVDTTFGGVHEETKDKDGAPPEIVHARDIILGLPRRSLELIDWEGWEQKEVKEMLSSVLIQDAFKLLLAYDYPWWRAMNLVAGRSITDLPVRQVYYFGTEEDQPGGEKGNTRSLMMASYNDITTVPFWKGLEHGPPFVGRRPKDVQPLAKEEAGATGDDQRVVPLADCVATDAMVASAHQQILEVHGLVDVDKPYSAIYQDWSGDPYGGGWHEWKAGFRYNLLMPKIRQPLAAEKVYICGEAYSNNQGWVEGCLQTAEHVLRDKFKLPWPTYLTGLPPEKVLGP</sequence>
<dbReference type="AlphaFoldDB" id="A0A7X0AVU9"/>
<dbReference type="GO" id="GO:0009851">
    <property type="term" value="P:auxin biosynthetic process"/>
    <property type="evidence" value="ECO:0007669"/>
    <property type="project" value="UniProtKB-KW"/>
</dbReference>
<evidence type="ECO:0000256" key="2">
    <source>
        <dbReference type="ARBA" id="ARBA00005833"/>
    </source>
</evidence>
<accession>A0A7X0AVU9</accession>
<dbReference type="SUPFAM" id="SSF51905">
    <property type="entry name" value="FAD/NAD(P)-binding domain"/>
    <property type="match status" value="1"/>
</dbReference>
<name>A0A7X0AVU9_9PROT</name>
<dbReference type="Proteomes" id="UP000539175">
    <property type="component" value="Unassembled WGS sequence"/>
</dbReference>
<evidence type="ECO:0000313" key="9">
    <source>
        <dbReference type="Proteomes" id="UP000539175"/>
    </source>
</evidence>
<dbReference type="PANTHER" id="PTHR10742">
    <property type="entry name" value="FLAVIN MONOAMINE OXIDASE"/>
    <property type="match status" value="1"/>
</dbReference>
<feature type="domain" description="Amine oxidase" evidence="7">
    <location>
        <begin position="16"/>
        <end position="398"/>
    </location>
</feature>
<dbReference type="GO" id="GO:0001716">
    <property type="term" value="F:L-amino-acid oxidase activity"/>
    <property type="evidence" value="ECO:0007669"/>
    <property type="project" value="TreeGrafter"/>
</dbReference>
<evidence type="ECO:0000256" key="3">
    <source>
        <dbReference type="ARBA" id="ARBA00012535"/>
    </source>
</evidence>
<dbReference type="RefSeq" id="WP_184799174.1">
    <property type="nucleotide sequence ID" value="NZ_JACIIZ010000004.1"/>
</dbReference>
<dbReference type="InterPro" id="IPR036188">
    <property type="entry name" value="FAD/NAD-bd_sf"/>
</dbReference>
<evidence type="ECO:0000256" key="1">
    <source>
        <dbReference type="ARBA" id="ARBA00004814"/>
    </source>
</evidence>
<dbReference type="InterPro" id="IPR050281">
    <property type="entry name" value="Flavin_monoamine_oxidase"/>
</dbReference>
<keyword evidence="5" id="KW-0073">Auxin biosynthesis</keyword>
<comment type="caution">
    <text evidence="8">The sequence shown here is derived from an EMBL/GenBank/DDBJ whole genome shotgun (WGS) entry which is preliminary data.</text>
</comment>
<gene>
    <name evidence="8" type="ORF">FHS74_001560</name>
</gene>
<evidence type="ECO:0000256" key="5">
    <source>
        <dbReference type="ARBA" id="ARBA00023070"/>
    </source>
</evidence>
<dbReference type="EC" id="1.13.12.3" evidence="3"/>